<proteinExistence type="predicted"/>
<dbReference type="Pfam" id="PF11387">
    <property type="entry name" value="DUF2795"/>
    <property type="match status" value="1"/>
</dbReference>
<organism evidence="1 2">
    <name type="scientific">Massilia frigida</name>
    <dbReference type="NCBI Taxonomy" id="2609281"/>
    <lineage>
        <taxon>Bacteria</taxon>
        <taxon>Pseudomonadati</taxon>
        <taxon>Pseudomonadota</taxon>
        <taxon>Betaproteobacteria</taxon>
        <taxon>Burkholderiales</taxon>
        <taxon>Oxalobacteraceae</taxon>
        <taxon>Telluria group</taxon>
        <taxon>Massilia</taxon>
    </lineage>
</organism>
<comment type="caution">
    <text evidence="1">The sequence shown here is derived from an EMBL/GenBank/DDBJ whole genome shotgun (WGS) entry which is preliminary data.</text>
</comment>
<sequence>MAHANPIQIQTFLKGVDYPANKAALIANAKKPGADEKVCASLDALPDAEFQTPAELSQAFKGPDDD</sequence>
<accession>A0ABX0N406</accession>
<keyword evidence="2" id="KW-1185">Reference proteome</keyword>
<gene>
    <name evidence="1" type="ORF">F2P44_07745</name>
</gene>
<evidence type="ECO:0000313" key="2">
    <source>
        <dbReference type="Proteomes" id="UP000621455"/>
    </source>
</evidence>
<protein>
    <submittedName>
        <fullName evidence="1">DUF2795 domain-containing protein</fullName>
    </submittedName>
</protein>
<reference evidence="1 2" key="1">
    <citation type="submission" date="2019-10" db="EMBL/GenBank/DDBJ databases">
        <title>Taxonomy of Antarctic Massilia spp.: description of Massilia rubra sp. nov., Massilia aquatica sp. nov., Massilia mucilaginosa sp. nov., Massilia frigida sp. nov. isolated from streams, lakes and regoliths.</title>
        <authorList>
            <person name="Holochova P."/>
            <person name="Sedlacek I."/>
            <person name="Kralova S."/>
            <person name="Maslanova I."/>
            <person name="Busse H.-J."/>
            <person name="Stankova E."/>
            <person name="Vrbovska V."/>
            <person name="Kovarovic V."/>
            <person name="Bartak M."/>
            <person name="Svec P."/>
            <person name="Pantucek R."/>
        </authorList>
    </citation>
    <scope>NUCLEOTIDE SEQUENCE [LARGE SCALE GENOMIC DNA]</scope>
    <source>
        <strain evidence="1 2">CCM 8695</strain>
    </source>
</reference>
<dbReference type="EMBL" id="WHJG01000005">
    <property type="protein sequence ID" value="NHZ79168.1"/>
    <property type="molecule type" value="Genomic_DNA"/>
</dbReference>
<evidence type="ECO:0000313" key="1">
    <source>
        <dbReference type="EMBL" id="NHZ79168.1"/>
    </source>
</evidence>
<name>A0ABX0N406_9BURK</name>
<dbReference type="RefSeq" id="WP_167086124.1">
    <property type="nucleotide sequence ID" value="NZ_WHJG01000005.1"/>
</dbReference>
<dbReference type="Proteomes" id="UP000621455">
    <property type="component" value="Unassembled WGS sequence"/>
</dbReference>
<dbReference type="InterPro" id="IPR021527">
    <property type="entry name" value="DUF2795"/>
</dbReference>